<dbReference type="EMBL" id="CP036349">
    <property type="protein sequence ID" value="QDV71901.1"/>
    <property type="molecule type" value="Genomic_DNA"/>
</dbReference>
<dbReference type="SUPFAM" id="SSF54523">
    <property type="entry name" value="Pili subunits"/>
    <property type="match status" value="1"/>
</dbReference>
<name>A0A518K263_9BACT</name>
<evidence type="ECO:0000313" key="2">
    <source>
        <dbReference type="EMBL" id="QDV71901.1"/>
    </source>
</evidence>
<sequence>MRGQQAGPDQSRILAVLVTRKCWVSMISRRLCKGCRAGDTAATLLELIVTLSIVGLLLQLALPAVESAREAARQSQCKNNLRQLGIGTLLHEQQFGYFPTGGWGWLWLGDNKQGYGHRQPGGWSFSLLAFVGEGAVRDQFSVGVGNGANNSALLSAVAHPIDVFTCPSRRVPRSHPYLYGVAFPQLNAIPIEFARSDYAACLGAWDNPVTTTGPVNLSEADEWKGRSGLKRIPRALSTGVIFQQSETKSTEVTRGMSRTIAVGEKHVPSDRELYQTFGGDNESLYTGYDCDTIRTTGLVPIRDSERNAMNDSWRFGSAHLGAFSTMYCDGSVRSISYDIDLAVFASSGMRGD</sequence>
<organism evidence="2 3">
    <name type="scientific">Botrimarina mediterranea</name>
    <dbReference type="NCBI Taxonomy" id="2528022"/>
    <lineage>
        <taxon>Bacteria</taxon>
        <taxon>Pseudomonadati</taxon>
        <taxon>Planctomycetota</taxon>
        <taxon>Planctomycetia</taxon>
        <taxon>Pirellulales</taxon>
        <taxon>Lacipirellulaceae</taxon>
        <taxon>Botrimarina</taxon>
    </lineage>
</organism>
<dbReference type="Gene3D" id="3.30.700.10">
    <property type="entry name" value="Glycoprotein, Type 4 Pilin"/>
    <property type="match status" value="1"/>
</dbReference>
<dbReference type="InterPro" id="IPR045584">
    <property type="entry name" value="Pilin-like"/>
</dbReference>
<dbReference type="KEGG" id="bmei:Spa11_00700"/>
<accession>A0A518K263</accession>
<dbReference type="Pfam" id="PF07596">
    <property type="entry name" value="SBP_bac_10"/>
    <property type="match status" value="1"/>
</dbReference>
<protein>
    <recommendedName>
        <fullName evidence="1">DUF1559 domain-containing protein</fullName>
    </recommendedName>
</protein>
<dbReference type="AlphaFoldDB" id="A0A518K263"/>
<reference evidence="2 3" key="1">
    <citation type="submission" date="2019-02" db="EMBL/GenBank/DDBJ databases">
        <title>Deep-cultivation of Planctomycetes and their phenomic and genomic characterization uncovers novel biology.</title>
        <authorList>
            <person name="Wiegand S."/>
            <person name="Jogler M."/>
            <person name="Boedeker C."/>
            <person name="Pinto D."/>
            <person name="Vollmers J."/>
            <person name="Rivas-Marin E."/>
            <person name="Kohn T."/>
            <person name="Peeters S.H."/>
            <person name="Heuer A."/>
            <person name="Rast P."/>
            <person name="Oberbeckmann S."/>
            <person name="Bunk B."/>
            <person name="Jeske O."/>
            <person name="Meyerdierks A."/>
            <person name="Storesund J.E."/>
            <person name="Kallscheuer N."/>
            <person name="Luecker S."/>
            <person name="Lage O.M."/>
            <person name="Pohl T."/>
            <person name="Merkel B.J."/>
            <person name="Hornburger P."/>
            <person name="Mueller R.-W."/>
            <person name="Bruemmer F."/>
            <person name="Labrenz M."/>
            <person name="Spormann A.M."/>
            <person name="Op den Camp H."/>
            <person name="Overmann J."/>
            <person name="Amann R."/>
            <person name="Jetten M.S.M."/>
            <person name="Mascher T."/>
            <person name="Medema M.H."/>
            <person name="Devos D.P."/>
            <person name="Kaster A.-K."/>
            <person name="Ovreas L."/>
            <person name="Rohde M."/>
            <person name="Galperin M.Y."/>
            <person name="Jogler C."/>
        </authorList>
    </citation>
    <scope>NUCLEOTIDE SEQUENCE [LARGE SCALE GENOMIC DNA]</scope>
    <source>
        <strain evidence="2 3">Spa11</strain>
    </source>
</reference>
<dbReference type="PANTHER" id="PTHR30093">
    <property type="entry name" value="GENERAL SECRETION PATHWAY PROTEIN G"/>
    <property type="match status" value="1"/>
</dbReference>
<dbReference type="InterPro" id="IPR011453">
    <property type="entry name" value="DUF1559"/>
</dbReference>
<keyword evidence="3" id="KW-1185">Reference proteome</keyword>
<feature type="domain" description="DUF1559" evidence="1">
    <location>
        <begin position="67"/>
        <end position="341"/>
    </location>
</feature>
<dbReference type="Proteomes" id="UP000316426">
    <property type="component" value="Chromosome"/>
</dbReference>
<evidence type="ECO:0000313" key="3">
    <source>
        <dbReference type="Proteomes" id="UP000316426"/>
    </source>
</evidence>
<gene>
    <name evidence="2" type="ORF">Spa11_00700</name>
</gene>
<dbReference type="RefSeq" id="WP_145105227.1">
    <property type="nucleotide sequence ID" value="NZ_CP036349.1"/>
</dbReference>
<evidence type="ECO:0000259" key="1">
    <source>
        <dbReference type="Pfam" id="PF07596"/>
    </source>
</evidence>
<proteinExistence type="predicted"/>
<dbReference type="PANTHER" id="PTHR30093:SF2">
    <property type="entry name" value="TYPE II SECRETION SYSTEM PROTEIN H"/>
    <property type="match status" value="1"/>
</dbReference>